<evidence type="ECO:0000256" key="1">
    <source>
        <dbReference type="ARBA" id="ARBA00009183"/>
    </source>
</evidence>
<sequence>MAAPTYPTRMRMRHAVRMPPPEAAASFDVPVLGAGLTSIIAAQRMLQAHPETRLAILKGDYCIGGVWSKRRIYPSFWSQWTHGIAEFSDMPMERPPAEDCMHDLFRAKYTTKYLEDYVDNMSHAGQTLRDRIQFNTHVDSIKKVNGQWRFLCVDTITKSQRTIFSSRVMVANGQSSLPNTPNFPGQEHFHGKVIHSIDFGQSDVIQNKSFQHVSVIGAGKSAADMVYEAVKAGKTVSWIVRKTGNGSLGPAAFAPIDLPTPYKNGVKASQARIMASLQPCYLIPYRSWWNWFLHSTALGAKLVSKIFSALDDTVRNYAGYRERKSDKGFEKLEHDNEIIWQNGTAGGCHFDDFWRLVAEKVYVYRGDVKLLSGNELYLNDEDGTHFPCHAVLCGTGWRHGLDMFDHSTLMALGLPFPKTIEPPEESAKWHKLIGEADEQVLRRFIMLRNPPEHYHKYDTRTPYRLYQTMAPVNDDSILFMNHVVAGAKLFAAEAQAIWAVAYWDKAFKLPSAAEREKEIAHMIAWNKRRYLSTGELGNSAAFDSVPYVDRLLDEIGLTAHRKKGWLGNMFSPIMPADLGKVWQEYSMKRGK</sequence>
<dbReference type="InterPro" id="IPR050346">
    <property type="entry name" value="FMO-like"/>
</dbReference>
<comment type="caution">
    <text evidence="6">The sequence shown here is derived from an EMBL/GenBank/DDBJ whole genome shotgun (WGS) entry which is preliminary data.</text>
</comment>
<dbReference type="InterPro" id="IPR020946">
    <property type="entry name" value="Flavin_mOase-like"/>
</dbReference>
<dbReference type="Pfam" id="PF00743">
    <property type="entry name" value="FMO-like"/>
    <property type="match status" value="1"/>
</dbReference>
<evidence type="ECO:0000313" key="7">
    <source>
        <dbReference type="Proteomes" id="UP001583177"/>
    </source>
</evidence>
<dbReference type="SUPFAM" id="SSF51905">
    <property type="entry name" value="FAD/NAD(P)-binding domain"/>
    <property type="match status" value="1"/>
</dbReference>
<dbReference type="PIRSF" id="PIRSF000332">
    <property type="entry name" value="FMO"/>
    <property type="match status" value="1"/>
</dbReference>
<accession>A0ABR3WF84</accession>
<dbReference type="PANTHER" id="PTHR23023">
    <property type="entry name" value="DIMETHYLANILINE MONOOXYGENASE"/>
    <property type="match status" value="1"/>
</dbReference>
<reference evidence="6 7" key="1">
    <citation type="journal article" date="2024" name="IMA Fungus">
        <title>IMA Genome - F19 : A genome assembly and annotation guide to empower mycologists, including annotated draft genome sequences of Ceratocystis pirilliformis, Diaporthe australafricana, Fusarium ophioides, Paecilomyces lecythidis, and Sporothrix stenoceras.</title>
        <authorList>
            <person name="Aylward J."/>
            <person name="Wilson A.M."/>
            <person name="Visagie C.M."/>
            <person name="Spraker J."/>
            <person name="Barnes I."/>
            <person name="Buitendag C."/>
            <person name="Ceriani C."/>
            <person name="Del Mar Angel L."/>
            <person name="du Plessis D."/>
            <person name="Fuchs T."/>
            <person name="Gasser K."/>
            <person name="Kramer D."/>
            <person name="Li W."/>
            <person name="Munsamy K."/>
            <person name="Piso A."/>
            <person name="Price J.L."/>
            <person name="Sonnekus B."/>
            <person name="Thomas C."/>
            <person name="van der Nest A."/>
            <person name="van Dijk A."/>
            <person name="van Heerden A."/>
            <person name="van Vuuren N."/>
            <person name="Yilmaz N."/>
            <person name="Duong T.A."/>
            <person name="van der Merwe N.A."/>
            <person name="Wingfield M.J."/>
            <person name="Wingfield B.D."/>
        </authorList>
    </citation>
    <scope>NUCLEOTIDE SEQUENCE [LARGE SCALE GENOMIC DNA]</scope>
    <source>
        <strain evidence="6 7">CMW 18300</strain>
    </source>
</reference>
<keyword evidence="7" id="KW-1185">Reference proteome</keyword>
<dbReference type="InterPro" id="IPR036188">
    <property type="entry name" value="FAD/NAD-bd_sf"/>
</dbReference>
<proteinExistence type="inferred from homology"/>
<dbReference type="Gene3D" id="3.50.50.60">
    <property type="entry name" value="FAD/NAD(P)-binding domain"/>
    <property type="match status" value="2"/>
</dbReference>
<keyword evidence="5" id="KW-0560">Oxidoreductase</keyword>
<gene>
    <name evidence="6" type="ORF">Daus18300_009261</name>
</gene>
<organism evidence="6 7">
    <name type="scientific">Diaporthe australafricana</name>
    <dbReference type="NCBI Taxonomy" id="127596"/>
    <lineage>
        <taxon>Eukaryota</taxon>
        <taxon>Fungi</taxon>
        <taxon>Dikarya</taxon>
        <taxon>Ascomycota</taxon>
        <taxon>Pezizomycotina</taxon>
        <taxon>Sordariomycetes</taxon>
        <taxon>Sordariomycetidae</taxon>
        <taxon>Diaporthales</taxon>
        <taxon>Diaporthaceae</taxon>
        <taxon>Diaporthe</taxon>
    </lineage>
</organism>
<protein>
    <recommendedName>
        <fullName evidence="8">L-ornithine N(5)-oxygenase</fullName>
    </recommendedName>
</protein>
<evidence type="ECO:0000313" key="6">
    <source>
        <dbReference type="EMBL" id="KAL1860348.1"/>
    </source>
</evidence>
<comment type="similarity">
    <text evidence="1">Belongs to the FMO family.</text>
</comment>
<evidence type="ECO:0008006" key="8">
    <source>
        <dbReference type="Google" id="ProtNLM"/>
    </source>
</evidence>
<evidence type="ECO:0000256" key="4">
    <source>
        <dbReference type="ARBA" id="ARBA00022857"/>
    </source>
</evidence>
<keyword evidence="4" id="KW-0521">NADP</keyword>
<evidence type="ECO:0000256" key="2">
    <source>
        <dbReference type="ARBA" id="ARBA00022630"/>
    </source>
</evidence>
<dbReference type="EMBL" id="JAWRVE010000093">
    <property type="protein sequence ID" value="KAL1860348.1"/>
    <property type="molecule type" value="Genomic_DNA"/>
</dbReference>
<evidence type="ECO:0000256" key="5">
    <source>
        <dbReference type="ARBA" id="ARBA00023002"/>
    </source>
</evidence>
<name>A0ABR3WF84_9PEZI</name>
<dbReference type="InterPro" id="IPR000960">
    <property type="entry name" value="Flavin_mOase"/>
</dbReference>
<evidence type="ECO:0000256" key="3">
    <source>
        <dbReference type="ARBA" id="ARBA00022827"/>
    </source>
</evidence>
<keyword evidence="3" id="KW-0274">FAD</keyword>
<keyword evidence="2" id="KW-0285">Flavoprotein</keyword>
<dbReference type="Proteomes" id="UP001583177">
    <property type="component" value="Unassembled WGS sequence"/>
</dbReference>